<protein>
    <recommendedName>
        <fullName evidence="1">DUF559 domain-containing protein</fullName>
    </recommendedName>
</protein>
<gene>
    <name evidence="2" type="ORF">GOHSU_08_00250</name>
</gene>
<proteinExistence type="predicted"/>
<dbReference type="Proteomes" id="UP000053405">
    <property type="component" value="Unassembled WGS sequence"/>
</dbReference>
<dbReference type="STRING" id="1121927.GOHSU_08_00250"/>
<feature type="domain" description="DUF559" evidence="1">
    <location>
        <begin position="205"/>
        <end position="301"/>
    </location>
</feature>
<dbReference type="eggNOG" id="COG2852">
    <property type="taxonomic scope" value="Bacteria"/>
</dbReference>
<dbReference type="AlphaFoldDB" id="L7L8Z0"/>
<dbReference type="SUPFAM" id="SSF52980">
    <property type="entry name" value="Restriction endonuclease-like"/>
    <property type="match status" value="1"/>
</dbReference>
<dbReference type="Gene3D" id="3.40.960.10">
    <property type="entry name" value="VSR Endonuclease"/>
    <property type="match status" value="1"/>
</dbReference>
<accession>L7L8Z0</accession>
<dbReference type="InterPro" id="IPR007569">
    <property type="entry name" value="DUF559"/>
</dbReference>
<organism evidence="2 3">
    <name type="scientific">Gordonia hirsuta DSM 44140 = NBRC 16056</name>
    <dbReference type="NCBI Taxonomy" id="1121927"/>
    <lineage>
        <taxon>Bacteria</taxon>
        <taxon>Bacillati</taxon>
        <taxon>Actinomycetota</taxon>
        <taxon>Actinomycetes</taxon>
        <taxon>Mycobacteriales</taxon>
        <taxon>Gordoniaceae</taxon>
        <taxon>Gordonia</taxon>
    </lineage>
</organism>
<sequence length="312" mass="35423">MEPDGRLLRLMTMGESGELARMFASQDGLITTAQALDFDLSRSEIRGRQKRGEWLPVAQRIWRLATYPYTERTLVRAAAWAHNGVLDRTTAAWWHGLIPDLPEPLTLSTAYAVPKSRWTECPVDVLRRTFPAEDLTEIDGVRVTGRELSILGTAGLIDDPAHFLDRLLQQAEVTRDDLEKALTRNPRAQGLSRARRLVAVLDADTQSKAEELFRRLLKDQGLDGWVQQHPFHGWSIDFAWPDLKVAVEIDGWAYHRDHKAFLRDSRKRNALALAGWITLSFSWHDLTNDPAGAIELLLTVLRERMIVSGTFL</sequence>
<dbReference type="InterPro" id="IPR011335">
    <property type="entry name" value="Restrct_endonuc-II-like"/>
</dbReference>
<dbReference type="EMBL" id="BANT01000008">
    <property type="protein sequence ID" value="GAC56497.1"/>
    <property type="molecule type" value="Genomic_DNA"/>
</dbReference>
<dbReference type="Pfam" id="PF04480">
    <property type="entry name" value="DUF559"/>
    <property type="match status" value="1"/>
</dbReference>
<evidence type="ECO:0000313" key="3">
    <source>
        <dbReference type="Proteomes" id="UP000053405"/>
    </source>
</evidence>
<name>L7L8Z0_9ACTN</name>
<comment type="caution">
    <text evidence="2">The sequence shown here is derived from an EMBL/GenBank/DDBJ whole genome shotgun (WGS) entry which is preliminary data.</text>
</comment>
<evidence type="ECO:0000313" key="2">
    <source>
        <dbReference type="EMBL" id="GAC56497.1"/>
    </source>
</evidence>
<keyword evidence="3" id="KW-1185">Reference proteome</keyword>
<reference evidence="2 3" key="1">
    <citation type="submission" date="2012-12" db="EMBL/GenBank/DDBJ databases">
        <title>Whole genome shotgun sequence of Gordonia hirsuta NBRC 16056.</title>
        <authorList>
            <person name="Isaki-Nakamura S."/>
            <person name="Hosoyama A."/>
            <person name="Tsuchikane K."/>
            <person name="Katsumata H."/>
            <person name="Baba S."/>
            <person name="Yamazaki S."/>
            <person name="Fujita N."/>
        </authorList>
    </citation>
    <scope>NUCLEOTIDE SEQUENCE [LARGE SCALE GENOMIC DNA]</scope>
    <source>
        <strain evidence="2 3">NBRC 16056</strain>
    </source>
</reference>
<evidence type="ECO:0000259" key="1">
    <source>
        <dbReference type="Pfam" id="PF04480"/>
    </source>
</evidence>